<dbReference type="PANTHER" id="PTHR43248:SF29">
    <property type="entry name" value="TRIPEPTIDYL AMINOPEPTIDASE"/>
    <property type="match status" value="1"/>
</dbReference>
<gene>
    <name evidence="7" type="ORF">AB852_06085</name>
</gene>
<dbReference type="GO" id="GO:0016787">
    <property type="term" value="F:hydrolase activity"/>
    <property type="evidence" value="ECO:0007669"/>
    <property type="project" value="UniProtKB-KW"/>
</dbReference>
<evidence type="ECO:0000256" key="3">
    <source>
        <dbReference type="ARBA" id="ARBA00022801"/>
    </source>
</evidence>
<dbReference type="InterPro" id="IPR000073">
    <property type="entry name" value="AB_hydrolase_1"/>
</dbReference>
<keyword evidence="8" id="KW-1185">Reference proteome</keyword>
<keyword evidence="2" id="KW-0732">Signal</keyword>
<accession>A0A1Q4VEF0</accession>
<feature type="domain" description="AB hydrolase-1" evidence="5">
    <location>
        <begin position="121"/>
        <end position="246"/>
    </location>
</feature>
<proteinExistence type="inferred from homology"/>
<dbReference type="Proteomes" id="UP000186455">
    <property type="component" value="Unassembled WGS sequence"/>
</dbReference>
<dbReference type="RefSeq" id="WP_073784357.1">
    <property type="nucleotide sequence ID" value="NZ_CP109290.1"/>
</dbReference>
<dbReference type="PANTHER" id="PTHR43248">
    <property type="entry name" value="2-SUCCINYL-6-HYDROXY-2,4-CYCLOHEXADIENE-1-CARBOXYLATE SYNTHASE"/>
    <property type="match status" value="1"/>
</dbReference>
<dbReference type="GeneID" id="96792635"/>
<feature type="domain" description="Peptidase S33 tripeptidyl aminopeptidase-like C-terminal" evidence="6">
    <location>
        <begin position="399"/>
        <end position="494"/>
    </location>
</feature>
<organism evidence="7 8">
    <name type="scientific">Streptomyces uncialis</name>
    <dbReference type="NCBI Taxonomy" id="1048205"/>
    <lineage>
        <taxon>Bacteria</taxon>
        <taxon>Bacillati</taxon>
        <taxon>Actinomycetota</taxon>
        <taxon>Actinomycetes</taxon>
        <taxon>Kitasatosporales</taxon>
        <taxon>Streptomycetaceae</taxon>
        <taxon>Streptomyces</taxon>
    </lineage>
</organism>
<dbReference type="EMBL" id="LFBV01000001">
    <property type="protein sequence ID" value="OKH96207.1"/>
    <property type="molecule type" value="Genomic_DNA"/>
</dbReference>
<comment type="caution">
    <text evidence="7">The sequence shown here is derived from an EMBL/GenBank/DDBJ whole genome shotgun (WGS) entry which is preliminary data.</text>
</comment>
<dbReference type="STRING" id="1048205.AB852_06085"/>
<name>A0A1Q4VEF0_9ACTN</name>
<sequence>MKRFVVITAAAAVLVGAQVVIPQEAPAGPRVGTIAWAPCPANDPLMGDYLMGLECGSLKVPLDHSRPEGRKITLELTRAKHTSPAKKYQGAVLLNRGQWPGTIGRDLPTRFADGTTGLPKDVGSTYDWIGFDPRGVGASEPKITCDPDYLYPAKARPDYVPRTAAQEREWLDRARAFADSCSRKYGASLKHLGTKDMAHDMDLIRRALGQERINYLGYSYGTYLGSVYATLYPNRVRRMVLDGVVRPSTVGYQGGLDQNVAFQKRAEIYFDWIARHDSVYHLGATRAEVEANYYKGMDKLRAAPIDGKIGPAEYNDIFIVNGYRTYIWSYHAEVLADWVLRGNPAGLRDNHMPGDYRAQNTYAMYAATQCRDSAWPRDWQRWKTDHTRQQGEGFRFMTWHNAWYNAPCAFWPVTALPRQKQNVGASGVNMLLVQAENDAATPVAGAHETHQRFPDSRFVLERGGNFHGTSLTGNANQCMNTYVADYLRNGTRPSSAAGPDAHCEASPPPQPSAPTPLAAAPGLG</sequence>
<evidence type="ECO:0000313" key="8">
    <source>
        <dbReference type="Proteomes" id="UP000186455"/>
    </source>
</evidence>
<evidence type="ECO:0000256" key="1">
    <source>
        <dbReference type="ARBA" id="ARBA00010088"/>
    </source>
</evidence>
<dbReference type="Gene3D" id="3.40.50.1820">
    <property type="entry name" value="alpha/beta hydrolase"/>
    <property type="match status" value="1"/>
</dbReference>
<keyword evidence="3" id="KW-0378">Hydrolase</keyword>
<dbReference type="SUPFAM" id="SSF53474">
    <property type="entry name" value="alpha/beta-Hydrolases"/>
    <property type="match status" value="1"/>
</dbReference>
<dbReference type="InterPro" id="IPR051601">
    <property type="entry name" value="Serine_prot/Carboxylest_S33"/>
</dbReference>
<protein>
    <submittedName>
        <fullName evidence="7">Transporter</fullName>
    </submittedName>
</protein>
<dbReference type="AlphaFoldDB" id="A0A1Q4VEF0"/>
<reference evidence="7 8" key="1">
    <citation type="submission" date="2015-06" db="EMBL/GenBank/DDBJ databases">
        <title>Cloning and characterization of the uncialamcin biosynthetic gene cluster.</title>
        <authorList>
            <person name="Yan X."/>
            <person name="Huang T."/>
            <person name="Ge H."/>
            <person name="Shen B."/>
        </authorList>
    </citation>
    <scope>NUCLEOTIDE SEQUENCE [LARGE SCALE GENOMIC DNA]</scope>
    <source>
        <strain evidence="7 8">DCA2648</strain>
    </source>
</reference>
<dbReference type="InterPro" id="IPR013595">
    <property type="entry name" value="Pept_S33_TAP-like_C"/>
</dbReference>
<evidence type="ECO:0000259" key="5">
    <source>
        <dbReference type="Pfam" id="PF00561"/>
    </source>
</evidence>
<dbReference type="Pfam" id="PF08386">
    <property type="entry name" value="Abhydrolase_4"/>
    <property type="match status" value="1"/>
</dbReference>
<dbReference type="Pfam" id="PF00561">
    <property type="entry name" value="Abhydrolase_1"/>
    <property type="match status" value="1"/>
</dbReference>
<evidence type="ECO:0000259" key="6">
    <source>
        <dbReference type="Pfam" id="PF08386"/>
    </source>
</evidence>
<feature type="region of interest" description="Disordered" evidence="4">
    <location>
        <begin position="490"/>
        <end position="524"/>
    </location>
</feature>
<feature type="compositionally biased region" description="Low complexity" evidence="4">
    <location>
        <begin position="515"/>
        <end position="524"/>
    </location>
</feature>
<dbReference type="InterPro" id="IPR029058">
    <property type="entry name" value="AB_hydrolase_fold"/>
</dbReference>
<evidence type="ECO:0000256" key="2">
    <source>
        <dbReference type="ARBA" id="ARBA00022729"/>
    </source>
</evidence>
<evidence type="ECO:0000256" key="4">
    <source>
        <dbReference type="SAM" id="MobiDB-lite"/>
    </source>
</evidence>
<comment type="similarity">
    <text evidence="1">Belongs to the peptidase S33 family.</text>
</comment>
<evidence type="ECO:0000313" key="7">
    <source>
        <dbReference type="EMBL" id="OKH96207.1"/>
    </source>
</evidence>